<dbReference type="InterPro" id="IPR024747">
    <property type="entry name" value="Pyridox_Oxase-rel"/>
</dbReference>
<dbReference type="SUPFAM" id="SSF50475">
    <property type="entry name" value="FMN-binding split barrel"/>
    <property type="match status" value="1"/>
</dbReference>
<gene>
    <name evidence="1" type="ORF">E5987_05695</name>
</gene>
<evidence type="ECO:0000313" key="1">
    <source>
        <dbReference type="EMBL" id="MVX56701.1"/>
    </source>
</evidence>
<evidence type="ECO:0000313" key="2">
    <source>
        <dbReference type="Proteomes" id="UP000472580"/>
    </source>
</evidence>
<accession>A0A6L6YN44</accession>
<sequence>MLSGFFLGEAMRRTDREVTDIGIIKDVLDHCQAVTYGLYDGKEPYSVPMSFGYEMTEDGKMRFYSHCAHEGRRLSILRNGHDRAAVSAFCDGKLYLDPVVVCRSGFSYRSFMGSGRLRIVEDAQEKAHGLKVVFKHYSGIEENFTEEMTEAVEVLCMELESFSCKICVK</sequence>
<dbReference type="Pfam" id="PF12900">
    <property type="entry name" value="Pyridox_ox_2"/>
    <property type="match status" value="1"/>
</dbReference>
<dbReference type="AlphaFoldDB" id="A0A6L6YN44"/>
<comment type="caution">
    <text evidence="1">The sequence shown here is derived from an EMBL/GenBank/DDBJ whole genome shotgun (WGS) entry which is preliminary data.</text>
</comment>
<dbReference type="Proteomes" id="UP000472580">
    <property type="component" value="Unassembled WGS sequence"/>
</dbReference>
<reference evidence="1 2" key="1">
    <citation type="submission" date="2019-12" db="EMBL/GenBank/DDBJ databases">
        <title>Microbes associate with the intestines of laboratory mice.</title>
        <authorList>
            <person name="Navarre W."/>
            <person name="Wong E."/>
        </authorList>
    </citation>
    <scope>NUCLEOTIDE SEQUENCE [LARGE SCALE GENOMIC DNA]</scope>
    <source>
        <strain evidence="1 2">NM82_D38</strain>
    </source>
</reference>
<dbReference type="EMBL" id="WSRP01000014">
    <property type="protein sequence ID" value="MVX56701.1"/>
    <property type="molecule type" value="Genomic_DNA"/>
</dbReference>
<name>A0A6L6YN44_9BURK</name>
<dbReference type="PANTHER" id="PTHR34071">
    <property type="entry name" value="5-NITROIMIDAZOLE ANTIBIOTICS RESISTANCE PROTEIN, NIMA-FAMILY-RELATED PROTEIN-RELATED"/>
    <property type="match status" value="1"/>
</dbReference>
<dbReference type="InterPro" id="IPR012349">
    <property type="entry name" value="Split_barrel_FMN-bd"/>
</dbReference>
<proteinExistence type="predicted"/>
<dbReference type="Gene3D" id="2.30.110.10">
    <property type="entry name" value="Electron Transport, Fmn-binding Protein, Chain A"/>
    <property type="match status" value="1"/>
</dbReference>
<protein>
    <submittedName>
        <fullName evidence="1">5-nitroimidazole antibiotic resistance protein</fullName>
    </submittedName>
</protein>
<keyword evidence="2" id="KW-1185">Reference proteome</keyword>
<dbReference type="PANTHER" id="PTHR34071:SF2">
    <property type="entry name" value="FLAVIN-NUCLEOTIDE-BINDING PROTEIN"/>
    <property type="match status" value="1"/>
</dbReference>
<organism evidence="1 2">
    <name type="scientific">Parasutterella muris</name>
    <dbReference type="NCBI Taxonomy" id="2565572"/>
    <lineage>
        <taxon>Bacteria</taxon>
        <taxon>Pseudomonadati</taxon>
        <taxon>Pseudomonadota</taxon>
        <taxon>Betaproteobacteria</taxon>
        <taxon>Burkholderiales</taxon>
        <taxon>Sutterellaceae</taxon>
        <taxon>Parasutterella</taxon>
    </lineage>
</organism>